<gene>
    <name evidence="2" type="ORF">K452DRAFT_291380</name>
</gene>
<dbReference type="Proteomes" id="UP000799438">
    <property type="component" value="Unassembled WGS sequence"/>
</dbReference>
<keyword evidence="3" id="KW-1185">Reference proteome</keyword>
<protein>
    <submittedName>
        <fullName evidence="2">Uncharacterized protein</fullName>
    </submittedName>
</protein>
<dbReference type="RefSeq" id="XP_033393281.1">
    <property type="nucleotide sequence ID" value="XM_033541165.1"/>
</dbReference>
<evidence type="ECO:0000256" key="1">
    <source>
        <dbReference type="SAM" id="SignalP"/>
    </source>
</evidence>
<sequence length="58" mass="6487">MPCLLVRSCCLFVCVFVWLSADAGVGAIVRRHREGAREGSGGYRCCCAWRYEFGCCVY</sequence>
<proteinExistence type="predicted"/>
<organism evidence="2 3">
    <name type="scientific">Aplosporella prunicola CBS 121167</name>
    <dbReference type="NCBI Taxonomy" id="1176127"/>
    <lineage>
        <taxon>Eukaryota</taxon>
        <taxon>Fungi</taxon>
        <taxon>Dikarya</taxon>
        <taxon>Ascomycota</taxon>
        <taxon>Pezizomycotina</taxon>
        <taxon>Dothideomycetes</taxon>
        <taxon>Dothideomycetes incertae sedis</taxon>
        <taxon>Botryosphaeriales</taxon>
        <taxon>Aplosporellaceae</taxon>
        <taxon>Aplosporella</taxon>
    </lineage>
</organism>
<dbReference type="EMBL" id="ML995501">
    <property type="protein sequence ID" value="KAF2137566.1"/>
    <property type="molecule type" value="Genomic_DNA"/>
</dbReference>
<evidence type="ECO:0000313" key="3">
    <source>
        <dbReference type="Proteomes" id="UP000799438"/>
    </source>
</evidence>
<dbReference type="AlphaFoldDB" id="A0A6A6B141"/>
<feature type="chain" id="PRO_5025409177" evidence="1">
    <location>
        <begin position="24"/>
        <end position="58"/>
    </location>
</feature>
<reference evidence="2" key="1">
    <citation type="journal article" date="2020" name="Stud. Mycol.">
        <title>101 Dothideomycetes genomes: a test case for predicting lifestyles and emergence of pathogens.</title>
        <authorList>
            <person name="Haridas S."/>
            <person name="Albert R."/>
            <person name="Binder M."/>
            <person name="Bloem J."/>
            <person name="Labutti K."/>
            <person name="Salamov A."/>
            <person name="Andreopoulos B."/>
            <person name="Baker S."/>
            <person name="Barry K."/>
            <person name="Bills G."/>
            <person name="Bluhm B."/>
            <person name="Cannon C."/>
            <person name="Castanera R."/>
            <person name="Culley D."/>
            <person name="Daum C."/>
            <person name="Ezra D."/>
            <person name="Gonzalez J."/>
            <person name="Henrissat B."/>
            <person name="Kuo A."/>
            <person name="Liang C."/>
            <person name="Lipzen A."/>
            <person name="Lutzoni F."/>
            <person name="Magnuson J."/>
            <person name="Mondo S."/>
            <person name="Nolan M."/>
            <person name="Ohm R."/>
            <person name="Pangilinan J."/>
            <person name="Park H.-J."/>
            <person name="Ramirez L."/>
            <person name="Alfaro M."/>
            <person name="Sun H."/>
            <person name="Tritt A."/>
            <person name="Yoshinaga Y."/>
            <person name="Zwiers L.-H."/>
            <person name="Turgeon B."/>
            <person name="Goodwin S."/>
            <person name="Spatafora J."/>
            <person name="Crous P."/>
            <person name="Grigoriev I."/>
        </authorList>
    </citation>
    <scope>NUCLEOTIDE SEQUENCE</scope>
    <source>
        <strain evidence="2">CBS 121167</strain>
    </source>
</reference>
<dbReference type="GeneID" id="54298661"/>
<evidence type="ECO:0000313" key="2">
    <source>
        <dbReference type="EMBL" id="KAF2137566.1"/>
    </source>
</evidence>
<keyword evidence="1" id="KW-0732">Signal</keyword>
<name>A0A6A6B141_9PEZI</name>
<feature type="signal peptide" evidence="1">
    <location>
        <begin position="1"/>
        <end position="23"/>
    </location>
</feature>
<accession>A0A6A6B141</accession>